<accession>A0A4Q0SJU8</accession>
<evidence type="ECO:0000313" key="1">
    <source>
        <dbReference type="EMBL" id="RXH37956.1"/>
    </source>
</evidence>
<gene>
    <name evidence="1" type="ORF">XH94_23845</name>
</gene>
<dbReference type="Proteomes" id="UP000290565">
    <property type="component" value="Unassembled WGS sequence"/>
</dbReference>
<organism evidence="1 2">
    <name type="scientific">Bradyrhizobium zhanjiangense</name>
    <dbReference type="NCBI Taxonomy" id="1325107"/>
    <lineage>
        <taxon>Bacteria</taxon>
        <taxon>Pseudomonadati</taxon>
        <taxon>Pseudomonadota</taxon>
        <taxon>Alphaproteobacteria</taxon>
        <taxon>Hyphomicrobiales</taxon>
        <taxon>Nitrobacteraceae</taxon>
        <taxon>Bradyrhizobium</taxon>
    </lineage>
</organism>
<protein>
    <submittedName>
        <fullName evidence="1">Uncharacterized protein</fullName>
    </submittedName>
</protein>
<evidence type="ECO:0000313" key="2">
    <source>
        <dbReference type="Proteomes" id="UP000290565"/>
    </source>
</evidence>
<name>A0A4Q0SJU8_9BRAD</name>
<dbReference type="RefSeq" id="WP_128946123.1">
    <property type="nucleotide sequence ID" value="NZ_LBJM01000064.1"/>
</dbReference>
<dbReference type="EMBL" id="LBJM01000064">
    <property type="protein sequence ID" value="RXH37956.1"/>
    <property type="molecule type" value="Genomic_DNA"/>
</dbReference>
<comment type="caution">
    <text evidence="1">The sequence shown here is derived from an EMBL/GenBank/DDBJ whole genome shotgun (WGS) entry which is preliminary data.</text>
</comment>
<reference evidence="1 2" key="1">
    <citation type="submission" date="2015-04" db="EMBL/GenBank/DDBJ databases">
        <title>Comparative genomics of rhizobia nodulating Arachis hypogaea in China.</title>
        <authorList>
            <person name="Li Y."/>
        </authorList>
    </citation>
    <scope>NUCLEOTIDE SEQUENCE [LARGE SCALE GENOMIC DNA]</scope>
    <source>
        <strain evidence="1 2">CCBAU 51787</strain>
    </source>
</reference>
<proteinExistence type="predicted"/>
<dbReference type="AlphaFoldDB" id="A0A4Q0SJU8"/>
<sequence>MTEHRINLRMPYHQAYRLYRGRRDLGVRLTEIAPIVVREIDASEAPVAYRIHTQDDYVADRLHEVRSFQSACWWPLMAHDGQVGVGRFIDFAGKGKLGSFLSFDEPPRMGQRDGRMIEEYAREFPTHHYGENDKEHQLLLTARGAARLLFCDGYVYVNVGPPVWYVEELPAVGRIDVWLGHETFDRDKTNVWTAGPDRHMQRYSYESCGVYGLGEIETELERLAEPRTEVRVRSQIETVLDLEVPERTARLCARNLFESIRRFCHDERLCAAAPLLAETVRMKTAPTDSDLFRVLEQFSRLRDRTLLQSYRSSIEATRDIIRRLETFGCTPLAQEDEDALAALGS</sequence>